<evidence type="ECO:0000313" key="11">
    <source>
        <dbReference type="EMBL" id="EAY18919.1"/>
    </source>
</evidence>
<feature type="region of interest" description="Disordered" evidence="9">
    <location>
        <begin position="366"/>
        <end position="400"/>
    </location>
</feature>
<dbReference type="Proteomes" id="UP000001542">
    <property type="component" value="Unassembled WGS sequence"/>
</dbReference>
<dbReference type="SUPFAM" id="SSF56300">
    <property type="entry name" value="Metallo-dependent phosphatases"/>
    <property type="match status" value="1"/>
</dbReference>
<organism evidence="11 12">
    <name type="scientific">Trichomonas vaginalis (strain ATCC PRA-98 / G3)</name>
    <dbReference type="NCBI Taxonomy" id="412133"/>
    <lineage>
        <taxon>Eukaryota</taxon>
        <taxon>Metamonada</taxon>
        <taxon>Parabasalia</taxon>
        <taxon>Trichomonadida</taxon>
        <taxon>Trichomonadidae</taxon>
        <taxon>Trichomonas</taxon>
    </lineage>
</organism>
<dbReference type="AlphaFoldDB" id="A2DKW6"/>
<evidence type="ECO:0000256" key="1">
    <source>
        <dbReference type="ARBA" id="ARBA00001936"/>
    </source>
</evidence>
<evidence type="ECO:0000256" key="3">
    <source>
        <dbReference type="ARBA" id="ARBA00022801"/>
    </source>
</evidence>
<dbReference type="SMR" id="A2DKW6"/>
<keyword evidence="12" id="KW-1185">Reference proteome</keyword>
<evidence type="ECO:0000259" key="10">
    <source>
        <dbReference type="PROSITE" id="PS00125"/>
    </source>
</evidence>
<dbReference type="eggNOG" id="KOG0374">
    <property type="taxonomic scope" value="Eukaryota"/>
</dbReference>
<comment type="catalytic activity">
    <reaction evidence="6">
        <text>O-phospho-L-seryl-[protein] + H2O = L-seryl-[protein] + phosphate</text>
        <dbReference type="Rhea" id="RHEA:20629"/>
        <dbReference type="Rhea" id="RHEA-COMP:9863"/>
        <dbReference type="Rhea" id="RHEA-COMP:11604"/>
        <dbReference type="ChEBI" id="CHEBI:15377"/>
        <dbReference type="ChEBI" id="CHEBI:29999"/>
        <dbReference type="ChEBI" id="CHEBI:43474"/>
        <dbReference type="ChEBI" id="CHEBI:83421"/>
        <dbReference type="EC" id="3.1.3.16"/>
    </reaction>
</comment>
<dbReference type="OrthoDB" id="10510593at2759"/>
<reference evidence="11" key="2">
    <citation type="journal article" date="2007" name="Science">
        <title>Draft genome sequence of the sexually transmitted pathogen Trichomonas vaginalis.</title>
        <authorList>
            <person name="Carlton J.M."/>
            <person name="Hirt R.P."/>
            <person name="Silva J.C."/>
            <person name="Delcher A.L."/>
            <person name="Schatz M."/>
            <person name="Zhao Q."/>
            <person name="Wortman J.R."/>
            <person name="Bidwell S.L."/>
            <person name="Alsmark U.C.M."/>
            <person name="Besteiro S."/>
            <person name="Sicheritz-Ponten T."/>
            <person name="Noel C.J."/>
            <person name="Dacks J.B."/>
            <person name="Foster P.G."/>
            <person name="Simillion C."/>
            <person name="Van de Peer Y."/>
            <person name="Miranda-Saavedra D."/>
            <person name="Barton G.J."/>
            <person name="Westrop G.D."/>
            <person name="Mueller S."/>
            <person name="Dessi D."/>
            <person name="Fiori P.L."/>
            <person name="Ren Q."/>
            <person name="Paulsen I."/>
            <person name="Zhang H."/>
            <person name="Bastida-Corcuera F.D."/>
            <person name="Simoes-Barbosa A."/>
            <person name="Brown M.T."/>
            <person name="Hayes R.D."/>
            <person name="Mukherjee M."/>
            <person name="Okumura C.Y."/>
            <person name="Schneider R."/>
            <person name="Smith A.J."/>
            <person name="Vanacova S."/>
            <person name="Villalvazo M."/>
            <person name="Haas B.J."/>
            <person name="Pertea M."/>
            <person name="Feldblyum T.V."/>
            <person name="Utterback T.R."/>
            <person name="Shu C.L."/>
            <person name="Osoegawa K."/>
            <person name="de Jong P.J."/>
            <person name="Hrdy I."/>
            <person name="Horvathova L."/>
            <person name="Zubacova Z."/>
            <person name="Dolezal P."/>
            <person name="Malik S.B."/>
            <person name="Logsdon J.M. Jr."/>
            <person name="Henze K."/>
            <person name="Gupta A."/>
            <person name="Wang C.C."/>
            <person name="Dunne R.L."/>
            <person name="Upcroft J.A."/>
            <person name="Upcroft P."/>
            <person name="White O."/>
            <person name="Salzberg S.L."/>
            <person name="Tang P."/>
            <person name="Chiu C.-H."/>
            <person name="Lee Y.-S."/>
            <person name="Embley T.M."/>
            <person name="Coombs G.H."/>
            <person name="Mottram J.C."/>
            <person name="Tachezy J."/>
            <person name="Fraser-Liggett C.M."/>
            <person name="Johnson P.J."/>
        </authorList>
    </citation>
    <scope>NUCLEOTIDE SEQUENCE [LARGE SCALE GENOMIC DNA]</scope>
    <source>
        <strain evidence="11">G3</strain>
    </source>
</reference>
<keyword evidence="5" id="KW-0464">Manganese</keyword>
<dbReference type="PANTHER" id="PTHR11668">
    <property type="entry name" value="SERINE/THREONINE PROTEIN PHOSPHATASE"/>
    <property type="match status" value="1"/>
</dbReference>
<evidence type="ECO:0000256" key="8">
    <source>
        <dbReference type="RuleBase" id="RU004273"/>
    </source>
</evidence>
<sequence>MLSRSILDAYLPLLLPSNEISHLGHGSLAIPKLKREDLVTLLTSMKTVFEKEETLLNIWGDFNVVGDIHGNLKDLIRIFCFAGSPYQNNYIFLGDYVDRGEMSIECIVLLFAYKLAYPNKIYLLRGNHEFELINSYYGFKQQVLSEYDEEIYNMFNEVFSYLPLAAVLNQKYFLVHGGISPSLNTIKQIAQLKRPITSFQEGSESDIITDIMWGDPSTITNLYAPSPRGFGYVFGMDSVIEFLCNNNVKYIVRAHQCVTQGFEENFGGACMTVFSTSNYCTMPPNSSSILQVTEDNHRPTVFAPIKHFRKFEVEFREIEVQDTVPLCNKLKPVSRTNSNKVKNPGKRFNNVQVVFTCKPRRTEEGHGIYSYSSTSELPKLENGPRMLKKSNSQPEKLHLE</sequence>
<keyword evidence="3 8" id="KW-0378">Hydrolase</keyword>
<dbReference type="RefSeq" id="XP_001579905.1">
    <property type="nucleotide sequence ID" value="XM_001579855.1"/>
</dbReference>
<keyword evidence="2" id="KW-0479">Metal-binding</keyword>
<dbReference type="GO" id="GO:0005737">
    <property type="term" value="C:cytoplasm"/>
    <property type="evidence" value="ECO:0000318"/>
    <property type="project" value="GO_Central"/>
</dbReference>
<dbReference type="KEGG" id="tva:5464436"/>
<dbReference type="PANTHER" id="PTHR11668:SF300">
    <property type="entry name" value="SERINE_THREONINE-PROTEIN PHOSPHATASE"/>
    <property type="match status" value="1"/>
</dbReference>
<dbReference type="InterPro" id="IPR029052">
    <property type="entry name" value="Metallo-depent_PP-like"/>
</dbReference>
<dbReference type="Gene3D" id="3.60.21.10">
    <property type="match status" value="1"/>
</dbReference>
<proteinExistence type="inferred from homology"/>
<dbReference type="GO" id="GO:0005634">
    <property type="term" value="C:nucleus"/>
    <property type="evidence" value="ECO:0000318"/>
    <property type="project" value="GO_Central"/>
</dbReference>
<dbReference type="InterPro" id="IPR006186">
    <property type="entry name" value="Ser/Thr-sp_prot-phosphatase"/>
</dbReference>
<dbReference type="EMBL" id="DS113213">
    <property type="protein sequence ID" value="EAY18919.1"/>
    <property type="molecule type" value="Genomic_DNA"/>
</dbReference>
<comment type="similarity">
    <text evidence="8">Belongs to the PPP phosphatase family.</text>
</comment>
<dbReference type="EC" id="3.1.3.16" evidence="8"/>
<dbReference type="InterPro" id="IPR004843">
    <property type="entry name" value="Calcineurin-like_PHP"/>
</dbReference>
<dbReference type="STRING" id="5722.A2DKW6"/>
<evidence type="ECO:0000256" key="9">
    <source>
        <dbReference type="SAM" id="MobiDB-lite"/>
    </source>
</evidence>
<evidence type="ECO:0000256" key="7">
    <source>
        <dbReference type="ARBA" id="ARBA00048336"/>
    </source>
</evidence>
<dbReference type="GO" id="GO:0004722">
    <property type="term" value="F:protein serine/threonine phosphatase activity"/>
    <property type="evidence" value="ECO:0000318"/>
    <property type="project" value="GO_Central"/>
</dbReference>
<accession>A2DKW6</accession>
<reference evidence="11" key="1">
    <citation type="submission" date="2006-10" db="EMBL/GenBank/DDBJ databases">
        <authorList>
            <person name="Amadeo P."/>
            <person name="Zhao Q."/>
            <person name="Wortman J."/>
            <person name="Fraser-Liggett C."/>
            <person name="Carlton J."/>
        </authorList>
    </citation>
    <scope>NUCLEOTIDE SEQUENCE</scope>
    <source>
        <strain evidence="11">G3</strain>
    </source>
</reference>
<name>A2DKW6_TRIV3</name>
<dbReference type="GO" id="GO:0046872">
    <property type="term" value="F:metal ion binding"/>
    <property type="evidence" value="ECO:0007669"/>
    <property type="project" value="UniProtKB-KW"/>
</dbReference>
<dbReference type="VEuPathDB" id="TrichDB:TVAGG3_0361610"/>
<dbReference type="InterPro" id="IPR050341">
    <property type="entry name" value="PP1_catalytic_subunit"/>
</dbReference>
<dbReference type="Pfam" id="PF00149">
    <property type="entry name" value="Metallophos"/>
    <property type="match status" value="1"/>
</dbReference>
<gene>
    <name evidence="11" type="ORF">TVAG_146620</name>
</gene>
<evidence type="ECO:0000313" key="12">
    <source>
        <dbReference type="Proteomes" id="UP000001542"/>
    </source>
</evidence>
<feature type="domain" description="Serine/threonine specific protein phosphatases" evidence="10">
    <location>
        <begin position="124"/>
        <end position="129"/>
    </location>
</feature>
<dbReference type="VEuPathDB" id="TrichDB:TVAG_146620"/>
<dbReference type="FunFam" id="3.60.21.10:FF:000069">
    <property type="entry name" value="Serine/threonine-protein phosphatase"/>
    <property type="match status" value="1"/>
</dbReference>
<evidence type="ECO:0000256" key="4">
    <source>
        <dbReference type="ARBA" id="ARBA00022912"/>
    </source>
</evidence>
<comment type="cofactor">
    <cofactor evidence="1">
        <name>Mn(2+)</name>
        <dbReference type="ChEBI" id="CHEBI:29035"/>
    </cofactor>
</comment>
<dbReference type="InParanoid" id="A2DKW6"/>
<evidence type="ECO:0000256" key="5">
    <source>
        <dbReference type="ARBA" id="ARBA00023211"/>
    </source>
</evidence>
<comment type="catalytic activity">
    <reaction evidence="7 8">
        <text>O-phospho-L-threonyl-[protein] + H2O = L-threonyl-[protein] + phosphate</text>
        <dbReference type="Rhea" id="RHEA:47004"/>
        <dbReference type="Rhea" id="RHEA-COMP:11060"/>
        <dbReference type="Rhea" id="RHEA-COMP:11605"/>
        <dbReference type="ChEBI" id="CHEBI:15377"/>
        <dbReference type="ChEBI" id="CHEBI:30013"/>
        <dbReference type="ChEBI" id="CHEBI:43474"/>
        <dbReference type="ChEBI" id="CHEBI:61977"/>
        <dbReference type="EC" id="3.1.3.16"/>
    </reaction>
</comment>
<protein>
    <recommendedName>
        <fullName evidence="8">Serine/threonine-protein phosphatase</fullName>
        <ecNumber evidence="8">3.1.3.16</ecNumber>
    </recommendedName>
</protein>
<evidence type="ECO:0000256" key="6">
    <source>
        <dbReference type="ARBA" id="ARBA00047761"/>
    </source>
</evidence>
<dbReference type="SMART" id="SM00156">
    <property type="entry name" value="PP2Ac"/>
    <property type="match status" value="1"/>
</dbReference>
<keyword evidence="4" id="KW-0904">Protein phosphatase</keyword>
<dbReference type="PRINTS" id="PR00114">
    <property type="entry name" value="STPHPHTASE"/>
</dbReference>
<evidence type="ECO:0000256" key="2">
    <source>
        <dbReference type="ARBA" id="ARBA00022723"/>
    </source>
</evidence>
<dbReference type="PROSITE" id="PS00125">
    <property type="entry name" value="SER_THR_PHOSPHATASE"/>
    <property type="match status" value="1"/>
</dbReference>